<feature type="chain" id="PRO_5025476673" description="Secreted protein" evidence="1">
    <location>
        <begin position="18"/>
        <end position="77"/>
    </location>
</feature>
<accession>A0A6A3JUB7</accession>
<comment type="caution">
    <text evidence="2">The sequence shown here is derived from an EMBL/GenBank/DDBJ whole genome shotgun (WGS) entry which is preliminary data.</text>
</comment>
<organism evidence="2 3">
    <name type="scientific">Phytophthora rubi</name>
    <dbReference type="NCBI Taxonomy" id="129364"/>
    <lineage>
        <taxon>Eukaryota</taxon>
        <taxon>Sar</taxon>
        <taxon>Stramenopiles</taxon>
        <taxon>Oomycota</taxon>
        <taxon>Peronosporomycetes</taxon>
        <taxon>Peronosporales</taxon>
        <taxon>Peronosporaceae</taxon>
        <taxon>Phytophthora</taxon>
    </lineage>
</organism>
<dbReference type="AlphaFoldDB" id="A0A6A3JUB7"/>
<evidence type="ECO:0000313" key="2">
    <source>
        <dbReference type="EMBL" id="KAE8998900.1"/>
    </source>
</evidence>
<keyword evidence="1" id="KW-0732">Signal</keyword>
<protein>
    <recommendedName>
        <fullName evidence="4">Secreted protein</fullName>
    </recommendedName>
</protein>
<dbReference type="EMBL" id="QXFU01001606">
    <property type="protein sequence ID" value="KAE8998900.1"/>
    <property type="molecule type" value="Genomic_DNA"/>
</dbReference>
<reference evidence="2 3" key="1">
    <citation type="submission" date="2018-09" db="EMBL/GenBank/DDBJ databases">
        <title>Genomic investigation of the strawberry pathogen Phytophthora fragariae indicates pathogenicity is determined by transcriptional variation in three key races.</title>
        <authorList>
            <person name="Adams T.M."/>
            <person name="Armitage A.D."/>
            <person name="Sobczyk M.K."/>
            <person name="Bates H.J."/>
            <person name="Dunwell J.M."/>
            <person name="Nellist C.F."/>
            <person name="Harrison R.J."/>
        </authorList>
    </citation>
    <scope>NUCLEOTIDE SEQUENCE [LARGE SCALE GENOMIC DNA]</scope>
    <source>
        <strain evidence="2 3">SCRP324</strain>
    </source>
</reference>
<evidence type="ECO:0000256" key="1">
    <source>
        <dbReference type="SAM" id="SignalP"/>
    </source>
</evidence>
<gene>
    <name evidence="2" type="ORF">PR002_g18610</name>
</gene>
<feature type="signal peptide" evidence="1">
    <location>
        <begin position="1"/>
        <end position="17"/>
    </location>
</feature>
<name>A0A6A3JUB7_9STRA</name>
<evidence type="ECO:0000313" key="3">
    <source>
        <dbReference type="Proteomes" id="UP000435112"/>
    </source>
</evidence>
<sequence length="77" mass="8647">MPSFCWADLFLCSVTSADFPTSIWQCWLRNTCATLSPYIGRRPASWIRTSSGKQIDPSARSRRIPAGTIKSIPRIKS</sequence>
<dbReference type="Proteomes" id="UP000435112">
    <property type="component" value="Unassembled WGS sequence"/>
</dbReference>
<evidence type="ECO:0008006" key="4">
    <source>
        <dbReference type="Google" id="ProtNLM"/>
    </source>
</evidence>
<proteinExistence type="predicted"/>